<proteinExistence type="predicted"/>
<accession>A0AAF5DJR6</accession>
<dbReference type="WBParaSite" id="TCONS_00013932.p2">
    <property type="protein sequence ID" value="TCONS_00013932.p2"/>
    <property type="gene ID" value="XLOC_009000"/>
</dbReference>
<evidence type="ECO:0000313" key="3">
    <source>
        <dbReference type="WBParaSite" id="TCONS_00013621.p2"/>
    </source>
</evidence>
<dbReference type="AlphaFoldDB" id="A0AAF5DJR6"/>
<dbReference type="WBParaSite" id="TCONS_00013581.p2">
    <property type="protein sequence ID" value="TCONS_00013581.p2"/>
    <property type="gene ID" value="XLOC_008357"/>
</dbReference>
<dbReference type="WBParaSite" id="TCONS_00013621.p2">
    <property type="protein sequence ID" value="TCONS_00013621.p2"/>
    <property type="gene ID" value="XLOC_008415"/>
</dbReference>
<dbReference type="Proteomes" id="UP000035681">
    <property type="component" value="Unplaced"/>
</dbReference>
<protein>
    <submittedName>
        <fullName evidence="2 3">Uncharacterized protein</fullName>
    </submittedName>
</protein>
<evidence type="ECO:0000313" key="2">
    <source>
        <dbReference type="WBParaSite" id="TCONS_00013581.p2"/>
    </source>
</evidence>
<name>A0AAF5DJR6_STRER</name>
<sequence length="234" mass="27967">VMVLNLTNDLLMFNKLSNSSSHSYIRNVANIYKRYLSITDVRSRLKEFLINDIKIIKILKSSKVLELFDKINEKKRKKIINFLDKLMPINVSLKKYSKFFLLKIKAFRKQIFELRIIEKFINNIVKGFYVNKEVKMIYKMLFQYVVYKKGIKNGESFTTFTFYDMKYGKKICFFTIFLCQNWKNLLMIDLNYFCVKKVTRQQTTITEKLEPVTNIFNNINKIKNIFKEAIGVVV</sequence>
<organism evidence="1 3">
    <name type="scientific">Strongyloides stercoralis</name>
    <name type="common">Threadworm</name>
    <dbReference type="NCBI Taxonomy" id="6248"/>
    <lineage>
        <taxon>Eukaryota</taxon>
        <taxon>Metazoa</taxon>
        <taxon>Ecdysozoa</taxon>
        <taxon>Nematoda</taxon>
        <taxon>Chromadorea</taxon>
        <taxon>Rhabditida</taxon>
        <taxon>Tylenchina</taxon>
        <taxon>Panagrolaimomorpha</taxon>
        <taxon>Strongyloidoidea</taxon>
        <taxon>Strongyloididae</taxon>
        <taxon>Strongyloides</taxon>
    </lineage>
</organism>
<keyword evidence="1" id="KW-1185">Reference proteome</keyword>
<reference evidence="2 3" key="1">
    <citation type="submission" date="2024-02" db="UniProtKB">
        <authorList>
            <consortium name="WormBaseParasite"/>
        </authorList>
    </citation>
    <scope>IDENTIFICATION</scope>
</reference>
<evidence type="ECO:0000313" key="1">
    <source>
        <dbReference type="Proteomes" id="UP000035681"/>
    </source>
</evidence>